<evidence type="ECO:0008006" key="7">
    <source>
        <dbReference type="Google" id="ProtNLM"/>
    </source>
</evidence>
<evidence type="ECO:0000256" key="2">
    <source>
        <dbReference type="ARBA" id="ARBA00022980"/>
    </source>
</evidence>
<comment type="similarity">
    <text evidence="1 4">Belongs to the universal ribosomal protein uL13 family.</text>
</comment>
<evidence type="ECO:0000256" key="3">
    <source>
        <dbReference type="ARBA" id="ARBA00023274"/>
    </source>
</evidence>
<dbReference type="Proteomes" id="UP001189429">
    <property type="component" value="Unassembled WGS sequence"/>
</dbReference>
<organism evidence="5 6">
    <name type="scientific">Prorocentrum cordatum</name>
    <dbReference type="NCBI Taxonomy" id="2364126"/>
    <lineage>
        <taxon>Eukaryota</taxon>
        <taxon>Sar</taxon>
        <taxon>Alveolata</taxon>
        <taxon>Dinophyceae</taxon>
        <taxon>Prorocentrales</taxon>
        <taxon>Prorocentraceae</taxon>
        <taxon>Prorocentrum</taxon>
    </lineage>
</organism>
<dbReference type="Gene3D" id="3.90.1180.10">
    <property type="entry name" value="Ribosomal protein L13"/>
    <property type="match status" value="1"/>
</dbReference>
<evidence type="ECO:0000256" key="4">
    <source>
        <dbReference type="RuleBase" id="RU003877"/>
    </source>
</evidence>
<accession>A0ABN9SVQ1</accession>
<name>A0ABN9SVQ1_9DINO</name>
<keyword evidence="3 4" id="KW-0687">Ribonucleoprotein</keyword>
<evidence type="ECO:0000256" key="1">
    <source>
        <dbReference type="ARBA" id="ARBA00006227"/>
    </source>
</evidence>
<dbReference type="PANTHER" id="PTHR11545">
    <property type="entry name" value="RIBOSOMAL PROTEIN L13"/>
    <property type="match status" value="1"/>
</dbReference>
<dbReference type="SUPFAM" id="SSF52161">
    <property type="entry name" value="Ribosomal protein L13"/>
    <property type="match status" value="1"/>
</dbReference>
<proteinExistence type="inferred from homology"/>
<dbReference type="CDD" id="cd00392">
    <property type="entry name" value="Ribosomal_L13"/>
    <property type="match status" value="1"/>
</dbReference>
<feature type="non-terminal residue" evidence="5">
    <location>
        <position position="1"/>
    </location>
</feature>
<keyword evidence="2 4" id="KW-0689">Ribosomal protein</keyword>
<dbReference type="NCBIfam" id="TIGR01077">
    <property type="entry name" value="L13_A_E"/>
    <property type="match status" value="1"/>
</dbReference>
<dbReference type="InterPro" id="IPR005822">
    <property type="entry name" value="Ribosomal_uL13"/>
</dbReference>
<reference evidence="5" key="1">
    <citation type="submission" date="2023-10" db="EMBL/GenBank/DDBJ databases">
        <authorList>
            <person name="Chen Y."/>
            <person name="Shah S."/>
            <person name="Dougan E. K."/>
            <person name="Thang M."/>
            <person name="Chan C."/>
        </authorList>
    </citation>
    <scope>NUCLEOTIDE SEQUENCE [LARGE SCALE GENOMIC DNA]</scope>
</reference>
<dbReference type="InterPro" id="IPR005755">
    <property type="entry name" value="Ribosomal_uL13_euk/arc"/>
</dbReference>
<gene>
    <name evidence="5" type="ORF">PCOR1329_LOCUS33038</name>
</gene>
<evidence type="ECO:0000313" key="5">
    <source>
        <dbReference type="EMBL" id="CAK0836601.1"/>
    </source>
</evidence>
<evidence type="ECO:0000313" key="6">
    <source>
        <dbReference type="Proteomes" id="UP001189429"/>
    </source>
</evidence>
<dbReference type="PANTHER" id="PTHR11545:SF3">
    <property type="entry name" value="LARGE RIBOSOMAL SUBUNIT PROTEIN UL13"/>
    <property type="match status" value="1"/>
</dbReference>
<dbReference type="PROSITE" id="PS00783">
    <property type="entry name" value="RIBOSOMAL_L13"/>
    <property type="match status" value="1"/>
</dbReference>
<sequence length="222" mass="25102">PFGLKVRHRHRLPLEKRSAPAMSFKPQIVIDCRGHLLGRLASVVAKELLNGQQVVCVRTEDINISGSLYRNKLKYAAFKCKKMNSNPKRGPLHYRAPAKILWRTIRGMVPHKTPRGAAALDRLKAFEGVPHPYDRKKRMVVPSCLKVLRLKKERKFCKLGDLSQQVGWKHQELVERLEKQRKVKSEVFYKKKLGSKKALQAAVKGAAVSAEDRGILEAAGLA</sequence>
<dbReference type="HAMAP" id="MF_01366">
    <property type="entry name" value="Ribosomal_uL13"/>
    <property type="match status" value="1"/>
</dbReference>
<dbReference type="EMBL" id="CAUYUJ010013670">
    <property type="protein sequence ID" value="CAK0836601.1"/>
    <property type="molecule type" value="Genomic_DNA"/>
</dbReference>
<dbReference type="InterPro" id="IPR036899">
    <property type="entry name" value="Ribosomal_uL13_sf"/>
</dbReference>
<protein>
    <recommendedName>
        <fullName evidence="7">60S ribosomal protein L13a</fullName>
    </recommendedName>
</protein>
<dbReference type="InterPro" id="IPR023563">
    <property type="entry name" value="Ribosomal_uL13_CS"/>
</dbReference>
<dbReference type="Gene3D" id="6.10.250.3250">
    <property type="match status" value="1"/>
</dbReference>
<dbReference type="Pfam" id="PF00572">
    <property type="entry name" value="Ribosomal_L13"/>
    <property type="match status" value="1"/>
</dbReference>
<comment type="caution">
    <text evidence="5">The sequence shown here is derived from an EMBL/GenBank/DDBJ whole genome shotgun (WGS) entry which is preliminary data.</text>
</comment>
<keyword evidence="6" id="KW-1185">Reference proteome</keyword>